<dbReference type="RefSeq" id="WP_061079201.1">
    <property type="nucleotide sequence ID" value="NZ_JAAXPG010000024.1"/>
</dbReference>
<dbReference type="GO" id="GO:0008168">
    <property type="term" value="F:methyltransferase activity"/>
    <property type="evidence" value="ECO:0007669"/>
    <property type="project" value="UniProtKB-KW"/>
</dbReference>
<keyword evidence="3" id="KW-0489">Methyltransferase</keyword>
<gene>
    <name evidence="3" type="ORF">HGB44_22790</name>
</gene>
<proteinExistence type="predicted"/>
<dbReference type="PANTHER" id="PTHR43861">
    <property type="entry name" value="TRANS-ACONITATE 2-METHYLTRANSFERASE-RELATED"/>
    <property type="match status" value="1"/>
</dbReference>
<accession>A0A7X6MF97</accession>
<keyword evidence="4" id="KW-1185">Reference proteome</keyword>
<dbReference type="AlphaFoldDB" id="A0A7X6MF97"/>
<evidence type="ECO:0000313" key="4">
    <source>
        <dbReference type="Proteomes" id="UP000553209"/>
    </source>
</evidence>
<reference evidence="3 4" key="1">
    <citation type="submission" date="2020-04" db="EMBL/GenBank/DDBJ databases">
        <title>MicrobeNet Type strains.</title>
        <authorList>
            <person name="Nicholson A.C."/>
        </authorList>
    </citation>
    <scope>NUCLEOTIDE SEQUENCE [LARGE SCALE GENOMIC DNA]</scope>
    <source>
        <strain evidence="3 4">ATCC 23612</strain>
    </source>
</reference>
<dbReference type="SUPFAM" id="SSF53335">
    <property type="entry name" value="S-adenosyl-L-methionine-dependent methyltransferases"/>
    <property type="match status" value="1"/>
</dbReference>
<evidence type="ECO:0000259" key="2">
    <source>
        <dbReference type="Pfam" id="PF13649"/>
    </source>
</evidence>
<keyword evidence="1 3" id="KW-0808">Transferase</keyword>
<dbReference type="Gene3D" id="3.40.50.150">
    <property type="entry name" value="Vaccinia Virus protein VP39"/>
    <property type="match status" value="1"/>
</dbReference>
<dbReference type="Proteomes" id="UP000553209">
    <property type="component" value="Unassembled WGS sequence"/>
</dbReference>
<dbReference type="EMBL" id="JAAXPG010000024">
    <property type="protein sequence ID" value="NKZ00474.1"/>
    <property type="molecule type" value="Genomic_DNA"/>
</dbReference>
<protein>
    <submittedName>
        <fullName evidence="3">Class I SAM-dependent methyltransferase</fullName>
    </submittedName>
</protein>
<name>A0A7X6MF97_9ACTN</name>
<dbReference type="Pfam" id="PF13649">
    <property type="entry name" value="Methyltransf_25"/>
    <property type="match status" value="1"/>
</dbReference>
<dbReference type="CDD" id="cd02440">
    <property type="entry name" value="AdoMet_MTases"/>
    <property type="match status" value="1"/>
</dbReference>
<dbReference type="InterPro" id="IPR041698">
    <property type="entry name" value="Methyltransf_25"/>
</dbReference>
<comment type="caution">
    <text evidence="3">The sequence shown here is derived from an EMBL/GenBank/DDBJ whole genome shotgun (WGS) entry which is preliminary data.</text>
</comment>
<organism evidence="3 4">
    <name type="scientific">Nocardiopsis alborubida</name>
    <dbReference type="NCBI Taxonomy" id="146802"/>
    <lineage>
        <taxon>Bacteria</taxon>
        <taxon>Bacillati</taxon>
        <taxon>Actinomycetota</taxon>
        <taxon>Actinomycetes</taxon>
        <taxon>Streptosporangiales</taxon>
        <taxon>Nocardiopsidaceae</taxon>
        <taxon>Nocardiopsis</taxon>
    </lineage>
</organism>
<feature type="domain" description="Methyltransferase" evidence="2">
    <location>
        <begin position="54"/>
        <end position="144"/>
    </location>
</feature>
<sequence length="219" mass="23736">MADPTTDIPSYWDRYARGVTPQGPEEALATALEWTQYPGHGPGFELLGEPASALELGFGQGAAVAALAARGAKAAGVDVSPVAVERARHQWGHLDAEFHHADVVEFLAGTGQRWDAVYSVWGAAWFTDPDVLFPLVHDRLESGGRFVFSCAPAVPGSYGVQGMYGGGFTGRRVWVYRWAYEPAVWKEILVGHGFREVRVWEELAPEADHVGTLVGTASR</sequence>
<dbReference type="GO" id="GO:0032259">
    <property type="term" value="P:methylation"/>
    <property type="evidence" value="ECO:0007669"/>
    <property type="project" value="UniProtKB-KW"/>
</dbReference>
<evidence type="ECO:0000313" key="3">
    <source>
        <dbReference type="EMBL" id="NKZ00474.1"/>
    </source>
</evidence>
<dbReference type="InterPro" id="IPR029063">
    <property type="entry name" value="SAM-dependent_MTases_sf"/>
</dbReference>
<evidence type="ECO:0000256" key="1">
    <source>
        <dbReference type="ARBA" id="ARBA00022679"/>
    </source>
</evidence>